<evidence type="ECO:0000256" key="2">
    <source>
        <dbReference type="ARBA" id="ARBA00007203"/>
    </source>
</evidence>
<keyword evidence="3 7" id="KW-0507">mRNA processing</keyword>
<dbReference type="GO" id="GO:0000398">
    <property type="term" value="P:mRNA splicing, via spliceosome"/>
    <property type="evidence" value="ECO:0007669"/>
    <property type="project" value="UniProtKB-UniRule"/>
</dbReference>
<feature type="domain" description="Pre-mRNA-splicing factor SLU7" evidence="10">
    <location>
        <begin position="64"/>
        <end position="125"/>
    </location>
</feature>
<evidence type="ECO:0000256" key="9">
    <source>
        <dbReference type="SAM" id="MobiDB-lite"/>
    </source>
</evidence>
<protein>
    <recommendedName>
        <fullName evidence="7">Pre-mRNA-splicing factor SLU7</fullName>
    </recommendedName>
</protein>
<comment type="similarity">
    <text evidence="2 7">Belongs to the SLU7 family.</text>
</comment>
<evidence type="ECO:0000256" key="3">
    <source>
        <dbReference type="ARBA" id="ARBA00022664"/>
    </source>
</evidence>
<feature type="domain" description="Pre-mRNA-splicing factor SLU7" evidence="10">
    <location>
        <begin position="354"/>
        <end position="412"/>
    </location>
</feature>
<dbReference type="AlphaFoldDB" id="A0A813JMT9"/>
<feature type="region of interest" description="Disordered" evidence="9">
    <location>
        <begin position="178"/>
        <end position="217"/>
    </location>
</feature>
<dbReference type="GO" id="GO:0005681">
    <property type="term" value="C:spliceosomal complex"/>
    <property type="evidence" value="ECO:0007669"/>
    <property type="project" value="UniProtKB-UniRule"/>
</dbReference>
<comment type="subunit">
    <text evidence="7">Associated with the spliceosome.</text>
</comment>
<comment type="caution">
    <text evidence="11">The sequence shown here is derived from an EMBL/GenBank/DDBJ whole genome shotgun (WGS) entry which is preliminary data.</text>
</comment>
<dbReference type="InterPro" id="IPR021715">
    <property type="entry name" value="Slu7_dom"/>
</dbReference>
<organism evidence="11 12">
    <name type="scientific">Polarella glacialis</name>
    <name type="common">Dinoflagellate</name>
    <dbReference type="NCBI Taxonomy" id="89957"/>
    <lineage>
        <taxon>Eukaryota</taxon>
        <taxon>Sar</taxon>
        <taxon>Alveolata</taxon>
        <taxon>Dinophyceae</taxon>
        <taxon>Suessiales</taxon>
        <taxon>Suessiaceae</taxon>
        <taxon>Polarella</taxon>
    </lineage>
</organism>
<dbReference type="PANTHER" id="PTHR12942:SF2">
    <property type="entry name" value="PRE-MRNA-SPLICING FACTOR SLU7"/>
    <property type="match status" value="1"/>
</dbReference>
<dbReference type="PANTHER" id="PTHR12942">
    <property type="entry name" value="STEP II SPLICING FACTOR SLU7"/>
    <property type="match status" value="1"/>
</dbReference>
<feature type="domain" description="Pre-mRNA-splicing factor SLU7" evidence="10">
    <location>
        <begin position="192"/>
        <end position="274"/>
    </location>
</feature>
<feature type="compositionally biased region" description="Acidic residues" evidence="9">
    <location>
        <begin position="187"/>
        <end position="215"/>
    </location>
</feature>
<evidence type="ECO:0000256" key="1">
    <source>
        <dbReference type="ARBA" id="ARBA00004123"/>
    </source>
</evidence>
<keyword evidence="8" id="KW-0175">Coiled coil</keyword>
<feature type="coiled-coil region" evidence="8">
    <location>
        <begin position="99"/>
        <end position="134"/>
    </location>
</feature>
<evidence type="ECO:0000256" key="6">
    <source>
        <dbReference type="ARBA" id="ARBA00023242"/>
    </source>
</evidence>
<evidence type="ECO:0000259" key="10">
    <source>
        <dbReference type="Pfam" id="PF11708"/>
    </source>
</evidence>
<evidence type="ECO:0000256" key="4">
    <source>
        <dbReference type="ARBA" id="ARBA00022728"/>
    </source>
</evidence>
<gene>
    <name evidence="11" type="ORF">PGLA2088_LOCUS21951</name>
</gene>
<evidence type="ECO:0000256" key="5">
    <source>
        <dbReference type="ARBA" id="ARBA00023187"/>
    </source>
</evidence>
<dbReference type="Proteomes" id="UP000626109">
    <property type="component" value="Unassembled WGS sequence"/>
</dbReference>
<keyword evidence="4 7" id="KW-0747">Spliceosome</keyword>
<evidence type="ECO:0000256" key="7">
    <source>
        <dbReference type="RuleBase" id="RU367071"/>
    </source>
</evidence>
<sequence>MECKAGRNQGTKGDVKTKFLKGACENCGATTHTKKDCVERPRLVSARQNGKNLMPDEYISDLKLDWDGKRDRWNGYQPEDYKKVIEEWESVEGERRRVKAAEMEERAKLKERMKAQKKALKKKRKQRRKQLRRQAGASCFACLFRQHYRTPARRGQRGAFDWQTACSEGVSLMPPRFAQAEGKESGTDTDVDSDTGDSDTDTDTDSDSEASDDEVAPSVNIWSSSTVAAKDDKLRTTTRNLRIREDTAKYLLNLVNSAYYDPKSRSMRDDPLRHLKELMCFAWDAYKHGGEKVHDTAQPTQALKMFKDHCRLPLALDMFTSHQQFSYSSSYRFAAGLVCQCVFFTHAAASLDEAQYGCAEHMDAPKELLFAQNDVYVEYARDGRVLKGRERALVKSKYEEDVLVGNHTSSWGTFFDTQSNRTELAGGGCVVCLFALGV</sequence>
<accession>A0A813JMT9</accession>
<evidence type="ECO:0000313" key="11">
    <source>
        <dbReference type="EMBL" id="CAE8680531.1"/>
    </source>
</evidence>
<keyword evidence="5 7" id="KW-0508">mRNA splicing</keyword>
<comment type="function">
    <text evidence="7">Involved in pre-mRNA splicing.</text>
</comment>
<comment type="subcellular location">
    <subcellularLocation>
        <location evidence="1 7">Nucleus</location>
    </subcellularLocation>
</comment>
<proteinExistence type="inferred from homology"/>
<evidence type="ECO:0000313" key="12">
    <source>
        <dbReference type="Proteomes" id="UP000626109"/>
    </source>
</evidence>
<dbReference type="InterPro" id="IPR039974">
    <property type="entry name" value="Splicing_factor_SLU7"/>
</dbReference>
<dbReference type="GO" id="GO:0030628">
    <property type="term" value="F:pre-mRNA 3'-splice site binding"/>
    <property type="evidence" value="ECO:0007669"/>
    <property type="project" value="UniProtKB-UniRule"/>
</dbReference>
<name>A0A813JMT9_POLGL</name>
<keyword evidence="6 7" id="KW-0539">Nucleus</keyword>
<dbReference type="EMBL" id="CAJNNW010025868">
    <property type="protein sequence ID" value="CAE8680531.1"/>
    <property type="molecule type" value="Genomic_DNA"/>
</dbReference>
<dbReference type="Pfam" id="PF11708">
    <property type="entry name" value="Slu7"/>
    <property type="match status" value="3"/>
</dbReference>
<reference evidence="11" key="1">
    <citation type="submission" date="2021-02" db="EMBL/GenBank/DDBJ databases">
        <authorList>
            <person name="Dougan E. K."/>
            <person name="Rhodes N."/>
            <person name="Thang M."/>
            <person name="Chan C."/>
        </authorList>
    </citation>
    <scope>NUCLEOTIDE SEQUENCE</scope>
</reference>
<evidence type="ECO:0000256" key="8">
    <source>
        <dbReference type="SAM" id="Coils"/>
    </source>
</evidence>